<dbReference type="PROSITE" id="PS51892">
    <property type="entry name" value="SUBTILASE"/>
    <property type="match status" value="1"/>
</dbReference>
<feature type="active site" description="Charge relay system" evidence="5">
    <location>
        <position position="254"/>
    </location>
</feature>
<dbReference type="PROSITE" id="PS00138">
    <property type="entry name" value="SUBTILASE_SER"/>
    <property type="match status" value="1"/>
</dbReference>
<keyword evidence="4 5" id="KW-0720">Serine protease</keyword>
<dbReference type="PANTHER" id="PTHR43806">
    <property type="entry name" value="PEPTIDASE S8"/>
    <property type="match status" value="1"/>
</dbReference>
<dbReference type="PANTHER" id="PTHR43806:SF11">
    <property type="entry name" value="CEREVISIN-RELATED"/>
    <property type="match status" value="1"/>
</dbReference>
<feature type="domain" description="SLH" evidence="9">
    <location>
        <begin position="493"/>
        <end position="556"/>
    </location>
</feature>
<dbReference type="Gene3D" id="3.40.50.200">
    <property type="entry name" value="Peptidase S8/S53 domain"/>
    <property type="match status" value="1"/>
</dbReference>
<evidence type="ECO:0000256" key="7">
    <source>
        <dbReference type="SAM" id="MobiDB-lite"/>
    </source>
</evidence>
<feature type="active site" description="Charge relay system" evidence="5">
    <location>
        <position position="431"/>
    </location>
</feature>
<sequence length="671" mass="70976">MVLALAVAFAVTPALSMLPAQAAEDPAKADSQGIDSALPGPLDRSGLDETGPAQDGAADEQVPQETPRVIVRFEDPATSEAQKEQIVAEAAQEADILPAEDQAPKGAAASAETEPQRVKQTADSADVLEFPEELEVQEQSDLIDQLEEDPRVAYAEPDRLARAAATNDPLSGSQFTLEDRSVPDAWRMATGRGVTIGVLDTGLIRHPDLDAKRVSGYDFVSPYPADFPVDGNGRDADPSDPGDNKSSRCQATWHGSHVAGIAAASTNNGIGIAGVARDASIQPVRVLGSCTYGYESDIADGIRYAAGQTIGGAVNRNPSDVINMSLALYGQCGRTMQSAIDYAVGSNVPVVVAAGNSADNANMYPPANCSNVIAVGAADENGQVASYSNTGPNVDVLAPGGHGTRYSIISTIDAGTTGPIRASYGYKNGTSMATPFVSGTVAMMLEANPDLTPAQIERTLKSTSTGPLGRLQVSPADAVRAVAPAKTATKTQASGPFRDVSASNQFATEITWAKNKKYLNGWSDGTYRPTENIDRNAMAAVAYRMAGSPAYTPPRVSPYKDLTPQSAFYKEITWARSKGLLTGWSDGTFRPLNDIDRNATAALLYRMSGSPAYTAPKTSSFKDVRPGSAFYKEIHWMSAQGITTGWNDGTFRPLDQTHRDAMAAFLYRFEN</sequence>
<feature type="region of interest" description="Disordered" evidence="7">
    <location>
        <begin position="226"/>
        <end position="249"/>
    </location>
</feature>
<dbReference type="Pfam" id="PF00082">
    <property type="entry name" value="Peptidase_S8"/>
    <property type="match status" value="1"/>
</dbReference>
<evidence type="ECO:0000256" key="5">
    <source>
        <dbReference type="PROSITE-ProRule" id="PRU01240"/>
    </source>
</evidence>
<evidence type="ECO:0000256" key="8">
    <source>
        <dbReference type="SAM" id="SignalP"/>
    </source>
</evidence>
<feature type="region of interest" description="Disordered" evidence="7">
    <location>
        <begin position="102"/>
        <end position="123"/>
    </location>
</feature>
<proteinExistence type="inferred from homology"/>
<dbReference type="PRINTS" id="PR00723">
    <property type="entry name" value="SUBTILISIN"/>
</dbReference>
<dbReference type="Proteomes" id="UP000009877">
    <property type="component" value="Unassembled WGS sequence"/>
</dbReference>
<dbReference type="PROSITE" id="PS00137">
    <property type="entry name" value="SUBTILASE_HIS"/>
    <property type="match status" value="1"/>
</dbReference>
<dbReference type="Pfam" id="PF00395">
    <property type="entry name" value="SLH"/>
    <property type="match status" value="3"/>
</dbReference>
<dbReference type="InterPro" id="IPR015500">
    <property type="entry name" value="Peptidase_S8_subtilisin-rel"/>
</dbReference>
<dbReference type="InterPro" id="IPR036852">
    <property type="entry name" value="Peptidase_S8/S53_dom_sf"/>
</dbReference>
<evidence type="ECO:0000256" key="4">
    <source>
        <dbReference type="ARBA" id="ARBA00022825"/>
    </source>
</evidence>
<dbReference type="SUPFAM" id="SSF52743">
    <property type="entry name" value="Subtilisin-like"/>
    <property type="match status" value="1"/>
</dbReference>
<keyword evidence="2 5" id="KW-0645">Protease</keyword>
<comment type="caution">
    <text evidence="10">The sequence shown here is derived from an EMBL/GenBank/DDBJ whole genome shotgun (WGS) entry which is preliminary data.</text>
</comment>
<accession>M2X939</accession>
<feature type="region of interest" description="Disordered" evidence="7">
    <location>
        <begin position="26"/>
        <end position="67"/>
    </location>
</feature>
<dbReference type="EMBL" id="ANHZ02000026">
    <property type="protein sequence ID" value="EME35651.1"/>
    <property type="molecule type" value="Genomic_DNA"/>
</dbReference>
<keyword evidence="8" id="KW-0732">Signal</keyword>
<dbReference type="PROSITE" id="PS51272">
    <property type="entry name" value="SLH"/>
    <property type="match status" value="3"/>
</dbReference>
<evidence type="ECO:0000313" key="10">
    <source>
        <dbReference type="EMBL" id="EME35651.1"/>
    </source>
</evidence>
<evidence type="ECO:0000256" key="1">
    <source>
        <dbReference type="ARBA" id="ARBA00011073"/>
    </source>
</evidence>
<dbReference type="InterPro" id="IPR022398">
    <property type="entry name" value="Peptidase_S8_His-AS"/>
</dbReference>
<feature type="chain" id="PRO_5004029074" description="SLH domain-containing protein" evidence="8">
    <location>
        <begin position="23"/>
        <end position="671"/>
    </location>
</feature>
<reference evidence="10 11" key="1">
    <citation type="journal article" date="2014" name="Genome Announc.">
        <title>Draft Genome Sequence of Kocuria palustris PEL.</title>
        <authorList>
            <person name="Sharma G."/>
            <person name="Khatri I."/>
            <person name="Subramanian S."/>
        </authorList>
    </citation>
    <scope>NUCLEOTIDE SEQUENCE [LARGE SCALE GENOMIC DNA]</scope>
    <source>
        <strain evidence="10 11">PEL</strain>
    </source>
</reference>
<dbReference type="InterPro" id="IPR001119">
    <property type="entry name" value="SLH_dom"/>
</dbReference>
<name>M2X939_9MICC</name>
<evidence type="ECO:0000256" key="2">
    <source>
        <dbReference type="ARBA" id="ARBA00022670"/>
    </source>
</evidence>
<dbReference type="InterPro" id="IPR023827">
    <property type="entry name" value="Peptidase_S8_Asp-AS"/>
</dbReference>
<dbReference type="AlphaFoldDB" id="M2X939"/>
<dbReference type="InterPro" id="IPR050131">
    <property type="entry name" value="Peptidase_S8_subtilisin-like"/>
</dbReference>
<feature type="signal peptide" evidence="8">
    <location>
        <begin position="1"/>
        <end position="22"/>
    </location>
</feature>
<dbReference type="InterPro" id="IPR023828">
    <property type="entry name" value="Peptidase_S8_Ser-AS"/>
</dbReference>
<evidence type="ECO:0000259" key="9">
    <source>
        <dbReference type="PROSITE" id="PS51272"/>
    </source>
</evidence>
<evidence type="ECO:0000256" key="6">
    <source>
        <dbReference type="RuleBase" id="RU003355"/>
    </source>
</evidence>
<gene>
    <name evidence="10" type="ORF">C884_01445</name>
</gene>
<feature type="compositionally biased region" description="Basic and acidic residues" evidence="7">
    <location>
        <begin position="232"/>
        <end position="246"/>
    </location>
</feature>
<dbReference type="GO" id="GO:0006508">
    <property type="term" value="P:proteolysis"/>
    <property type="evidence" value="ECO:0007669"/>
    <property type="project" value="UniProtKB-KW"/>
</dbReference>
<keyword evidence="3 5" id="KW-0378">Hydrolase</keyword>
<dbReference type="CDD" id="cd07496">
    <property type="entry name" value="Peptidases_S8_13"/>
    <property type="match status" value="1"/>
</dbReference>
<feature type="active site" description="Charge relay system" evidence="5">
    <location>
        <position position="200"/>
    </location>
</feature>
<feature type="domain" description="SLH" evidence="9">
    <location>
        <begin position="558"/>
        <end position="616"/>
    </location>
</feature>
<dbReference type="PROSITE" id="PS00136">
    <property type="entry name" value="SUBTILASE_ASP"/>
    <property type="match status" value="1"/>
</dbReference>
<keyword evidence="11" id="KW-1185">Reference proteome</keyword>
<dbReference type="InterPro" id="IPR034176">
    <property type="entry name" value="Peptidases_S8_13"/>
</dbReference>
<protein>
    <recommendedName>
        <fullName evidence="9">SLH domain-containing protein</fullName>
    </recommendedName>
</protein>
<comment type="similarity">
    <text evidence="1 5 6">Belongs to the peptidase S8 family.</text>
</comment>
<evidence type="ECO:0000313" key="11">
    <source>
        <dbReference type="Proteomes" id="UP000009877"/>
    </source>
</evidence>
<organism evidence="10 11">
    <name type="scientific">Kocuria palustris PEL</name>
    <dbReference type="NCBI Taxonomy" id="1236550"/>
    <lineage>
        <taxon>Bacteria</taxon>
        <taxon>Bacillati</taxon>
        <taxon>Actinomycetota</taxon>
        <taxon>Actinomycetes</taxon>
        <taxon>Micrococcales</taxon>
        <taxon>Micrococcaceae</taxon>
        <taxon>Kocuria</taxon>
    </lineage>
</organism>
<feature type="domain" description="SLH" evidence="9">
    <location>
        <begin position="617"/>
        <end position="671"/>
    </location>
</feature>
<dbReference type="InterPro" id="IPR000209">
    <property type="entry name" value="Peptidase_S8/S53_dom"/>
</dbReference>
<dbReference type="GO" id="GO:0004252">
    <property type="term" value="F:serine-type endopeptidase activity"/>
    <property type="evidence" value="ECO:0007669"/>
    <property type="project" value="UniProtKB-UniRule"/>
</dbReference>
<evidence type="ECO:0000256" key="3">
    <source>
        <dbReference type="ARBA" id="ARBA00022801"/>
    </source>
</evidence>